<dbReference type="InterPro" id="IPR038729">
    <property type="entry name" value="Rad50/SbcC_AAA"/>
</dbReference>
<dbReference type="PANTHER" id="PTHR32114">
    <property type="entry name" value="ABC TRANSPORTER ABCH.3"/>
    <property type="match status" value="1"/>
</dbReference>
<evidence type="ECO:0000256" key="4">
    <source>
        <dbReference type="SAM" id="MobiDB-lite"/>
    </source>
</evidence>
<evidence type="ECO:0000256" key="1">
    <source>
        <dbReference type="ARBA" id="ARBA00006930"/>
    </source>
</evidence>
<dbReference type="Pfam" id="PF13304">
    <property type="entry name" value="AAA_21"/>
    <property type="match status" value="1"/>
</dbReference>
<dbReference type="InterPro" id="IPR027417">
    <property type="entry name" value="P-loop_NTPase"/>
</dbReference>
<organism evidence="7 8">
    <name type="scientific">Polymorphospora lycopeni</name>
    <dbReference type="NCBI Taxonomy" id="3140240"/>
    <lineage>
        <taxon>Bacteria</taxon>
        <taxon>Bacillati</taxon>
        <taxon>Actinomycetota</taxon>
        <taxon>Actinomycetes</taxon>
        <taxon>Micromonosporales</taxon>
        <taxon>Micromonosporaceae</taxon>
        <taxon>Polymorphospora</taxon>
    </lineage>
</organism>
<evidence type="ECO:0000259" key="5">
    <source>
        <dbReference type="Pfam" id="PF13304"/>
    </source>
</evidence>
<sequence>MTDDPQTSTVDQLILDHLDRADLPETAQDLIIAALLGEQHLNDLLGGAAPERPRPPAPEPEPSEPVGTYLASIEVTGFRGIGPTATLNLIPGPGLTIVTGRNGSGKSSFAEAAEFALTGDNKRWAGRSAIWQDGWRNLHATTDPRIRVRLGVEGHRDGATVECHWADNASLADRTTFLQATGQPRQAIGELGWDQPLELYRPILSYSELGGLLGGRPSEMHDSLQRILGLGRLVDIEKMLKTARRDTDQQRKRAAEQLPTLKTALAGHPDPRARLAEHALAGRAAELGQLESLTTGGKAADDANVVPIRQLDLLHLPHREDLVADVDRLRAALREIDDLAGTPAEEARALAGLLRDALRHQNHHPDQPCPVCGGRTLDEAWATEAQAQVQHLTVRAEKLDAAHRAVREVRRGLRNRMPALPPALTLDLTSEQVDTGDARAAWHAWDHLLDAGDITDIADAALVVFDAVAEALTLVQAAARQALERRQQAWQPLADQIRTWIDLERASRHAATMFTALKTAVSMMQTAGAKIRNDKLTPVADEATRIWNILRQDSNVALGGIRLAGTGPQRRVDLDVEVDGVPGAALGVMSQGELHSLALALFLPRATVPESPFRFLIIDDPVQSMDPAKVYGLAQVLADVAQHRQVIVFTHDDRLPAAVRHLQLDARILAVSRLAGSHVTVTGSREGDPAQRYLADARAIAHDTEMADTVRNSIVCNLIRDALEYTCHEKVRIRSFRTGTSVADTEAAITEAEGLRATLALALLGDRKRVGDLATELSKLHPAAPRVVKAANTGAHGGPTANLDELVDDARRVVERLSRA</sequence>
<gene>
    <name evidence="7" type="ORF">AAFH96_03985</name>
</gene>
<accession>A0ABV5CK12</accession>
<evidence type="ECO:0000259" key="6">
    <source>
        <dbReference type="Pfam" id="PF13476"/>
    </source>
</evidence>
<evidence type="ECO:0000256" key="3">
    <source>
        <dbReference type="ARBA" id="ARBA00013368"/>
    </source>
</evidence>
<comment type="subunit">
    <text evidence="2">Heterodimer of SbcC and SbcD.</text>
</comment>
<keyword evidence="8" id="KW-1185">Reference proteome</keyword>
<feature type="domain" description="Rad50/SbcC-type AAA" evidence="6">
    <location>
        <begin position="73"/>
        <end position="129"/>
    </location>
</feature>
<dbReference type="Proteomes" id="UP001582793">
    <property type="component" value="Unassembled WGS sequence"/>
</dbReference>
<evidence type="ECO:0000313" key="8">
    <source>
        <dbReference type="Proteomes" id="UP001582793"/>
    </source>
</evidence>
<evidence type="ECO:0000313" key="7">
    <source>
        <dbReference type="EMBL" id="MFB6392267.1"/>
    </source>
</evidence>
<protein>
    <recommendedName>
        <fullName evidence="3">Nuclease SbcCD subunit C</fullName>
    </recommendedName>
</protein>
<proteinExistence type="inferred from homology"/>
<dbReference type="InterPro" id="IPR003959">
    <property type="entry name" value="ATPase_AAA_core"/>
</dbReference>
<dbReference type="EMBL" id="JBCGDC010000007">
    <property type="protein sequence ID" value="MFB6392267.1"/>
    <property type="molecule type" value="Genomic_DNA"/>
</dbReference>
<dbReference type="RefSeq" id="WP_375733060.1">
    <property type="nucleotide sequence ID" value="NZ_JBCGDC010000007.1"/>
</dbReference>
<reference evidence="7 8" key="1">
    <citation type="submission" date="2024-04" db="EMBL/GenBank/DDBJ databases">
        <title>Polymorphospora sp. isolated from Baiyangdian Lake in Xiong'an New Area.</title>
        <authorList>
            <person name="Zhang X."/>
            <person name="Liu J."/>
        </authorList>
    </citation>
    <scope>NUCLEOTIDE SEQUENCE [LARGE SCALE GENOMIC DNA]</scope>
    <source>
        <strain evidence="7 8">2-325</strain>
    </source>
</reference>
<comment type="caution">
    <text evidence="7">The sequence shown here is derived from an EMBL/GenBank/DDBJ whole genome shotgun (WGS) entry which is preliminary data.</text>
</comment>
<feature type="domain" description="ATPase AAA-type core" evidence="5">
    <location>
        <begin position="587"/>
        <end position="654"/>
    </location>
</feature>
<feature type="region of interest" description="Disordered" evidence="4">
    <location>
        <begin position="45"/>
        <end position="66"/>
    </location>
</feature>
<dbReference type="Pfam" id="PF13476">
    <property type="entry name" value="AAA_23"/>
    <property type="match status" value="1"/>
</dbReference>
<comment type="similarity">
    <text evidence="1">Belongs to the SMC family. SbcC subfamily.</text>
</comment>
<dbReference type="SUPFAM" id="SSF52540">
    <property type="entry name" value="P-loop containing nucleoside triphosphate hydrolases"/>
    <property type="match status" value="1"/>
</dbReference>
<evidence type="ECO:0000256" key="2">
    <source>
        <dbReference type="ARBA" id="ARBA00011322"/>
    </source>
</evidence>
<dbReference type="Gene3D" id="3.40.50.300">
    <property type="entry name" value="P-loop containing nucleotide triphosphate hydrolases"/>
    <property type="match status" value="2"/>
</dbReference>
<name>A0ABV5CK12_9ACTN</name>
<dbReference type="PANTHER" id="PTHR32114:SF2">
    <property type="entry name" value="ABC TRANSPORTER ABCH.3"/>
    <property type="match status" value="1"/>
</dbReference>